<dbReference type="AlphaFoldDB" id="A0A2G5SDI3"/>
<dbReference type="Proteomes" id="UP000230233">
    <property type="component" value="Unassembled WGS sequence"/>
</dbReference>
<dbReference type="InterPro" id="IPR058721">
    <property type="entry name" value="NTF2_3"/>
</dbReference>
<dbReference type="OrthoDB" id="10374099at2759"/>
<proteinExistence type="predicted"/>
<dbReference type="PANTHER" id="PTHR33940">
    <property type="entry name" value="PROTEIN CBG13625"/>
    <property type="match status" value="1"/>
</dbReference>
<gene>
    <name evidence="3" type="ORF">B9Z55_028048</name>
</gene>
<evidence type="ECO:0000259" key="2">
    <source>
        <dbReference type="Pfam" id="PF26530"/>
    </source>
</evidence>
<feature type="signal peptide" evidence="1">
    <location>
        <begin position="1"/>
        <end position="17"/>
    </location>
</feature>
<sequence length="174" mass="19505">MSPFVLILCLLAGTSWAFVPDDPDFRGYHPIGYSQDELHSLPNPFASFSDTAQQNPEEEMVTKFLARMTRSIRSGDIRLDLGLFQPSFVFEICGDKFNKYELAGFLSTFTPDNEVSFTLLSVLDAGNHIKFNSTAIGISSYPMEVEFLLNVPDQQLAYGKVHKCPVPRDSQPED</sequence>
<protein>
    <recommendedName>
        <fullName evidence="2">NTF2-like domain-containing protein</fullName>
    </recommendedName>
</protein>
<dbReference type="STRING" id="1611254.A0A2G5SDI3"/>
<keyword evidence="1" id="KW-0732">Signal</keyword>
<dbReference type="Pfam" id="PF26530">
    <property type="entry name" value="NTF2_3"/>
    <property type="match status" value="1"/>
</dbReference>
<reference evidence="4" key="1">
    <citation type="submission" date="2017-10" db="EMBL/GenBank/DDBJ databases">
        <title>Rapid genome shrinkage in a self-fertile nematode reveals novel sperm competition proteins.</title>
        <authorList>
            <person name="Yin D."/>
            <person name="Schwarz E.M."/>
            <person name="Thomas C.G."/>
            <person name="Felde R.L."/>
            <person name="Korf I.F."/>
            <person name="Cutter A.D."/>
            <person name="Schartner C.M."/>
            <person name="Ralston E.J."/>
            <person name="Meyer B.J."/>
            <person name="Haag E.S."/>
        </authorList>
    </citation>
    <scope>NUCLEOTIDE SEQUENCE [LARGE SCALE GENOMIC DNA]</scope>
    <source>
        <strain evidence="4">JU1422</strain>
    </source>
</reference>
<evidence type="ECO:0000256" key="1">
    <source>
        <dbReference type="SAM" id="SignalP"/>
    </source>
</evidence>
<organism evidence="3 4">
    <name type="scientific">Caenorhabditis nigoni</name>
    <dbReference type="NCBI Taxonomy" id="1611254"/>
    <lineage>
        <taxon>Eukaryota</taxon>
        <taxon>Metazoa</taxon>
        <taxon>Ecdysozoa</taxon>
        <taxon>Nematoda</taxon>
        <taxon>Chromadorea</taxon>
        <taxon>Rhabditida</taxon>
        <taxon>Rhabditina</taxon>
        <taxon>Rhabditomorpha</taxon>
        <taxon>Rhabditoidea</taxon>
        <taxon>Rhabditidae</taxon>
        <taxon>Peloderinae</taxon>
        <taxon>Caenorhabditis</taxon>
    </lineage>
</organism>
<feature type="chain" id="PRO_5013592962" description="NTF2-like domain-containing protein" evidence="1">
    <location>
        <begin position="18"/>
        <end position="174"/>
    </location>
</feature>
<evidence type="ECO:0000313" key="3">
    <source>
        <dbReference type="EMBL" id="PIC12956.1"/>
    </source>
</evidence>
<keyword evidence="4" id="KW-1185">Reference proteome</keyword>
<dbReference type="PANTHER" id="PTHR33940:SF1">
    <property type="entry name" value="APOLIPOPHORIN-RELATED"/>
    <property type="match status" value="1"/>
</dbReference>
<accession>A0A2G5SDI3</accession>
<name>A0A2G5SDI3_9PELO</name>
<evidence type="ECO:0000313" key="4">
    <source>
        <dbReference type="Proteomes" id="UP000230233"/>
    </source>
</evidence>
<dbReference type="EMBL" id="PDUG01000016">
    <property type="protein sequence ID" value="PIC12956.1"/>
    <property type="molecule type" value="Genomic_DNA"/>
</dbReference>
<comment type="caution">
    <text evidence="3">The sequence shown here is derived from an EMBL/GenBank/DDBJ whole genome shotgun (WGS) entry which is preliminary data.</text>
</comment>
<feature type="domain" description="NTF2-like" evidence="2">
    <location>
        <begin position="58"/>
        <end position="165"/>
    </location>
</feature>